<feature type="region of interest" description="Disordered" evidence="1">
    <location>
        <begin position="560"/>
        <end position="585"/>
    </location>
</feature>
<keyword evidence="5" id="KW-1185">Reference proteome</keyword>
<dbReference type="PANTHER" id="PTHR12277:SF72">
    <property type="entry name" value="BAT5L PROTEIN"/>
    <property type="match status" value="1"/>
</dbReference>
<dbReference type="GO" id="GO:0006660">
    <property type="term" value="P:phosphatidylserine catabolic process"/>
    <property type="evidence" value="ECO:0007669"/>
    <property type="project" value="TreeGrafter"/>
</dbReference>
<protein>
    <submittedName>
        <fullName evidence="4">Abhydrolase domain containing protein 16A</fullName>
    </submittedName>
</protein>
<name>A0A068Y4V7_ECHMU</name>
<dbReference type="InterPro" id="IPR029058">
    <property type="entry name" value="AB_hydrolase_fold"/>
</dbReference>
<dbReference type="InterPro" id="IPR000073">
    <property type="entry name" value="AB_hydrolase_1"/>
</dbReference>
<proteinExistence type="predicted"/>
<dbReference type="GO" id="GO:0012505">
    <property type="term" value="C:endomembrane system"/>
    <property type="evidence" value="ECO:0007669"/>
    <property type="project" value="TreeGrafter"/>
</dbReference>
<reference evidence="4" key="1">
    <citation type="journal article" date="2013" name="Nature">
        <title>The genomes of four tapeworm species reveal adaptations to parasitism.</title>
        <authorList>
            <person name="Tsai I.J."/>
            <person name="Zarowiecki M."/>
            <person name="Holroyd N."/>
            <person name="Garciarrubio A."/>
            <person name="Sanchez-Flores A."/>
            <person name="Brooks K.L."/>
            <person name="Tracey A."/>
            <person name="Bobes R.J."/>
            <person name="Fragoso G."/>
            <person name="Sciutto E."/>
            <person name="Aslett M."/>
            <person name="Beasley H."/>
            <person name="Bennett H.M."/>
            <person name="Cai J."/>
            <person name="Camicia F."/>
            <person name="Clark R."/>
            <person name="Cucher M."/>
            <person name="De Silva N."/>
            <person name="Day T.A."/>
            <person name="Deplazes P."/>
            <person name="Estrada K."/>
            <person name="Fernandez C."/>
            <person name="Holland P.W."/>
            <person name="Hou J."/>
            <person name="Hu S."/>
            <person name="Huckvale T."/>
            <person name="Hung S.S."/>
            <person name="Kamenetzky L."/>
            <person name="Keane J.A."/>
            <person name="Kiss F."/>
            <person name="Koziol U."/>
            <person name="Lambert O."/>
            <person name="Liu K."/>
            <person name="Luo X."/>
            <person name="Luo Y."/>
            <person name="Macchiaroli N."/>
            <person name="Nichol S."/>
            <person name="Paps J."/>
            <person name="Parkinson J."/>
            <person name="Pouchkina-Stantcheva N."/>
            <person name="Riddiford N."/>
            <person name="Rosenzvit M."/>
            <person name="Salinas G."/>
            <person name="Wasmuth J.D."/>
            <person name="Zamanian M."/>
            <person name="Zheng Y."/>
            <person name="Cai X."/>
            <person name="Soberon X."/>
            <person name="Olson P.D."/>
            <person name="Laclette J.P."/>
            <person name="Brehm K."/>
            <person name="Berriman M."/>
            <person name="Garciarrubio A."/>
            <person name="Bobes R.J."/>
            <person name="Fragoso G."/>
            <person name="Sanchez-Flores A."/>
            <person name="Estrada K."/>
            <person name="Cevallos M.A."/>
            <person name="Morett E."/>
            <person name="Gonzalez V."/>
            <person name="Portillo T."/>
            <person name="Ochoa-Leyva A."/>
            <person name="Jose M.V."/>
            <person name="Sciutto E."/>
            <person name="Landa A."/>
            <person name="Jimenez L."/>
            <person name="Valdes V."/>
            <person name="Carrero J.C."/>
            <person name="Larralde C."/>
            <person name="Morales-Montor J."/>
            <person name="Limon-Lason J."/>
            <person name="Soberon X."/>
            <person name="Laclette J.P."/>
        </authorList>
    </citation>
    <scope>NUCLEOTIDE SEQUENCE [LARGE SCALE GENOMIC DNA]</scope>
</reference>
<dbReference type="GO" id="GO:0052651">
    <property type="term" value="P:monoacylglycerol catabolic process"/>
    <property type="evidence" value="ECO:0007669"/>
    <property type="project" value="TreeGrafter"/>
</dbReference>
<dbReference type="EMBL" id="LN902843">
    <property type="protein sequence ID" value="CDS37217.1"/>
    <property type="molecule type" value="Genomic_DNA"/>
</dbReference>
<sequence>MCSSHYLLRKIVFAITGPELISVPTGFRTPSEPYTADVFERVLSFAIKMSDVCIDLAKWTVWLWLPFAISDLFHWNVLYLHLKLGCTLTATYFVLHILRGFVRLMNPYYKRFVIIYLNAEDNLDQNLIDALTLYGFRYPWPAQFDVRDLEPSLRFERKPVETRHKESYSMLMPFLSILANTIGVRMVYPGCLSMFNSWALEPRMKALESLRTKYNARRVGLITNEGLFVEAFYADRRREESENGEILVICCEGNAGFAEIGISGVPLSAGFSILAWNHPGFGSSMGMPFPEQEMNAAEAVVLFAIHHLHFEPADIRLFGWSIGGFSATWAAMQLPSVGGLILDATFDTLDELSRNALPFIGESVPVAMVQSFFNLNNVAQITEYPGPIRIIRRSNDEVISTDADEQRSSNRGNYLVFGLLKYRFPHLFNDDTEVLFWKYLAMDKAEQESYLTKHGIVDEVMAPILQHEFRKEMLDFACSEDDASGLTMDVHRSLPFPSHLGEEGISDAMKRSVLIYLTSKYFMEAKGSHCTTLDQASFQEPWSESLVLCRSQTVNIDLETEGSSASNGYDDSADEGEINDWEKVT</sequence>
<dbReference type="SUPFAM" id="SSF53474">
    <property type="entry name" value="alpha/beta-Hydrolases"/>
    <property type="match status" value="1"/>
</dbReference>
<dbReference type="AlphaFoldDB" id="A0A068Y4V7"/>
<dbReference type="Pfam" id="PF00561">
    <property type="entry name" value="Abhydrolase_1"/>
    <property type="match status" value="1"/>
</dbReference>
<feature type="domain" description="AB hydrolase-1" evidence="2">
    <location>
        <begin position="247"/>
        <end position="355"/>
    </location>
</feature>
<evidence type="ECO:0000256" key="1">
    <source>
        <dbReference type="SAM" id="MobiDB-lite"/>
    </source>
</evidence>
<dbReference type="eggNOG" id="KOG1553">
    <property type="taxonomic scope" value="Eukaryota"/>
</dbReference>
<dbReference type="Proteomes" id="UP000017246">
    <property type="component" value="Unassembled WGS sequence"/>
</dbReference>
<dbReference type="PANTHER" id="PTHR12277">
    <property type="entry name" value="ALPHA/BETA HYDROLASE DOMAIN-CONTAINING PROTEIN"/>
    <property type="match status" value="1"/>
</dbReference>
<evidence type="ECO:0000259" key="3">
    <source>
        <dbReference type="Pfam" id="PF22990"/>
    </source>
</evidence>
<evidence type="ECO:0000259" key="2">
    <source>
        <dbReference type="Pfam" id="PF00561"/>
    </source>
</evidence>
<feature type="compositionally biased region" description="Polar residues" evidence="1">
    <location>
        <begin position="560"/>
        <end position="569"/>
    </location>
</feature>
<dbReference type="OMA" id="GHRALTC"/>
<evidence type="ECO:0000313" key="5">
    <source>
        <dbReference type="Proteomes" id="UP000017246"/>
    </source>
</evidence>
<organism evidence="4 5">
    <name type="scientific">Echinococcus multilocularis</name>
    <name type="common">Fox tapeworm</name>
    <dbReference type="NCBI Taxonomy" id="6211"/>
    <lineage>
        <taxon>Eukaryota</taxon>
        <taxon>Metazoa</taxon>
        <taxon>Spiralia</taxon>
        <taxon>Lophotrochozoa</taxon>
        <taxon>Platyhelminthes</taxon>
        <taxon>Cestoda</taxon>
        <taxon>Eucestoda</taxon>
        <taxon>Cyclophyllidea</taxon>
        <taxon>Taeniidae</taxon>
        <taxon>Echinococcus</taxon>
    </lineage>
</organism>
<evidence type="ECO:0000313" key="4">
    <source>
        <dbReference type="EMBL" id="CDS37217.1"/>
    </source>
</evidence>
<dbReference type="STRING" id="6211.A0A068Y4V7"/>
<keyword evidence="4" id="KW-0378">Hydrolase</keyword>
<dbReference type="InterPro" id="IPR054518">
    <property type="entry name" value="ABHD16_N"/>
</dbReference>
<accession>A0A068Y4V7</accession>
<reference evidence="4" key="2">
    <citation type="submission" date="2015-11" db="EMBL/GenBank/DDBJ databases">
        <authorList>
            <person name="Zhang Y."/>
            <person name="Guo Z."/>
        </authorList>
    </citation>
    <scope>NUCLEOTIDE SEQUENCE</scope>
</reference>
<dbReference type="GO" id="GO:0004620">
    <property type="term" value="F:phospholipase activity"/>
    <property type="evidence" value="ECO:0007669"/>
    <property type="project" value="TreeGrafter"/>
</dbReference>
<dbReference type="Pfam" id="PF22990">
    <property type="entry name" value="ABHD16_N"/>
    <property type="match status" value="1"/>
</dbReference>
<dbReference type="GO" id="GO:0047372">
    <property type="term" value="F:monoacylglycerol lipase activity"/>
    <property type="evidence" value="ECO:0007669"/>
    <property type="project" value="TreeGrafter"/>
</dbReference>
<dbReference type="OrthoDB" id="6412627at2759"/>
<gene>
    <name evidence="4" type="ORF">EmuJ_000445400</name>
</gene>
<dbReference type="Gene3D" id="3.40.50.1820">
    <property type="entry name" value="alpha/beta hydrolase"/>
    <property type="match status" value="1"/>
</dbReference>
<feature type="domain" description="Phosphatidylserine Lipase ABHD16 N-terminal" evidence="3">
    <location>
        <begin position="11"/>
        <end position="136"/>
    </location>
</feature>